<proteinExistence type="predicted"/>
<gene>
    <name evidence="2" type="ORF">FHU35_111255</name>
</gene>
<dbReference type="EMBL" id="VIWX01000001">
    <property type="protein sequence ID" value="TWG08632.1"/>
    <property type="molecule type" value="Genomic_DNA"/>
</dbReference>
<dbReference type="Gene3D" id="3.30.70.1520">
    <property type="entry name" value="Heterotetrameric sarcosine oxidase"/>
    <property type="match status" value="1"/>
</dbReference>
<name>A0A561VAL1_9PSEU</name>
<dbReference type="AlphaFoldDB" id="A0A561VAL1"/>
<accession>A0A561VAL1</accession>
<reference evidence="2 3" key="1">
    <citation type="submission" date="2019-06" db="EMBL/GenBank/DDBJ databases">
        <title>Sequencing the genomes of 1000 actinobacteria strains.</title>
        <authorList>
            <person name="Klenk H.-P."/>
        </authorList>
    </citation>
    <scope>NUCLEOTIDE SEQUENCE [LARGE SCALE GENOMIC DNA]</scope>
    <source>
        <strain evidence="2 3">DSM 46699</strain>
    </source>
</reference>
<evidence type="ECO:0000313" key="3">
    <source>
        <dbReference type="Proteomes" id="UP000316184"/>
    </source>
</evidence>
<evidence type="ECO:0000256" key="1">
    <source>
        <dbReference type="SAM" id="MobiDB-lite"/>
    </source>
</evidence>
<dbReference type="Proteomes" id="UP000316184">
    <property type="component" value="Unassembled WGS sequence"/>
</dbReference>
<evidence type="ECO:0000313" key="2">
    <source>
        <dbReference type="EMBL" id="TWG08632.1"/>
    </source>
</evidence>
<organism evidence="2 3">
    <name type="scientific">Saccharopolyspora dendranthemae</name>
    <dbReference type="NCBI Taxonomy" id="1181886"/>
    <lineage>
        <taxon>Bacteria</taxon>
        <taxon>Bacillati</taxon>
        <taxon>Actinomycetota</taxon>
        <taxon>Actinomycetes</taxon>
        <taxon>Pseudonocardiales</taxon>
        <taxon>Pseudonocardiaceae</taxon>
        <taxon>Saccharopolyspora</taxon>
    </lineage>
</organism>
<dbReference type="RefSeq" id="WP_186459275.1">
    <property type="nucleotide sequence ID" value="NZ_VIWX01000001.1"/>
</dbReference>
<keyword evidence="3" id="KW-1185">Reference proteome</keyword>
<feature type="region of interest" description="Disordered" evidence="1">
    <location>
        <begin position="1"/>
        <end position="20"/>
    </location>
</feature>
<dbReference type="Gene3D" id="3.30.1360.120">
    <property type="entry name" value="Probable tRNA modification gtpase trme, domain 1"/>
    <property type="match status" value="1"/>
</dbReference>
<dbReference type="InterPro" id="IPR027266">
    <property type="entry name" value="TrmE/GcvT-like"/>
</dbReference>
<feature type="compositionally biased region" description="Pro residues" evidence="1">
    <location>
        <begin position="1"/>
        <end position="12"/>
    </location>
</feature>
<protein>
    <submittedName>
        <fullName evidence="2">Sarcosine oxidase subunit gamma</fullName>
    </submittedName>
</protein>
<comment type="caution">
    <text evidence="2">The sequence shown here is derived from an EMBL/GenBank/DDBJ whole genome shotgun (WGS) entry which is preliminary data.</text>
</comment>
<sequence length="178" mass="18877">MVAAPLPHPPAGEPGAGEPRRGVLADRAAELAEVLTEEPFLNQLDLRTDAEFALGFQLPRTTLVVGDEHRAALGLGPDEYLLIGVAGAEPGHRGAVDVSAARTSLRLSDRHVLQSLCALDLHPRVFVPGCCAQTRLARVPVILWRLDTDYRVLVGRSHAGHVATALLGARQATPGVAQ</sequence>